<keyword evidence="2" id="KW-1185">Reference proteome</keyword>
<dbReference type="Pfam" id="PF04978">
    <property type="entry name" value="MST"/>
    <property type="match status" value="1"/>
</dbReference>
<dbReference type="EMBL" id="SMFR01000002">
    <property type="protein sequence ID" value="TCJ97263.1"/>
    <property type="molecule type" value="Genomic_DNA"/>
</dbReference>
<dbReference type="STRING" id="1210063.GCA_001612665_00966"/>
<evidence type="ECO:0000313" key="1">
    <source>
        <dbReference type="EMBL" id="TCJ97263.1"/>
    </source>
</evidence>
<dbReference type="OrthoDB" id="4548523at2"/>
<dbReference type="InterPro" id="IPR034660">
    <property type="entry name" value="DinB/YfiT-like"/>
</dbReference>
<name>A0A4R1FRA3_9NOCA</name>
<gene>
    <name evidence="1" type="ORF">DFR71_3305</name>
</gene>
<organism evidence="1 2">
    <name type="scientific">Nocardia alba</name>
    <dbReference type="NCBI Taxonomy" id="225051"/>
    <lineage>
        <taxon>Bacteria</taxon>
        <taxon>Bacillati</taxon>
        <taxon>Actinomycetota</taxon>
        <taxon>Actinomycetes</taxon>
        <taxon>Mycobacteriales</taxon>
        <taxon>Nocardiaceae</taxon>
        <taxon>Nocardia</taxon>
    </lineage>
</organism>
<dbReference type="Gene3D" id="1.20.120.450">
    <property type="entry name" value="dinb family like domain"/>
    <property type="match status" value="1"/>
</dbReference>
<dbReference type="InterPro" id="IPR007061">
    <property type="entry name" value="MST-like"/>
</dbReference>
<proteinExistence type="predicted"/>
<evidence type="ECO:0000313" key="2">
    <source>
        <dbReference type="Proteomes" id="UP000294856"/>
    </source>
</evidence>
<dbReference type="RefSeq" id="WP_067447482.1">
    <property type="nucleotide sequence ID" value="NZ_SMFR01000002.1"/>
</dbReference>
<dbReference type="AlphaFoldDB" id="A0A4R1FRA3"/>
<accession>A0A4R1FRA3</accession>
<dbReference type="Proteomes" id="UP000294856">
    <property type="component" value="Unassembled WGS sequence"/>
</dbReference>
<comment type="caution">
    <text evidence="1">The sequence shown here is derived from an EMBL/GenBank/DDBJ whole genome shotgun (WGS) entry which is preliminary data.</text>
</comment>
<dbReference type="SUPFAM" id="SSF109854">
    <property type="entry name" value="DinB/YfiT-like putative metalloenzymes"/>
    <property type="match status" value="1"/>
</dbReference>
<reference evidence="1 2" key="1">
    <citation type="submission" date="2019-03" db="EMBL/GenBank/DDBJ databases">
        <title>Genomic Encyclopedia of Type Strains, Phase IV (KMG-IV): sequencing the most valuable type-strain genomes for metagenomic binning, comparative biology and taxonomic classification.</title>
        <authorList>
            <person name="Goeker M."/>
        </authorList>
    </citation>
    <scope>NUCLEOTIDE SEQUENCE [LARGE SCALE GENOMIC DNA]</scope>
    <source>
        <strain evidence="1 2">DSM 44684</strain>
    </source>
</reference>
<sequence length="174" mass="19363">MTWTAPELQPTRTLVGADERPMLQSWLDFHRQTLLGKCGGLDGEQLATRSVEPSSLSLLGLVRHLTDVERGWFRTSAAGEEIEPVYGTEAEPDADFDDVAALPADEVFAAFHAEVAACDAAVAALSLDHVFHVPWRSDDYTLRWVYLHMIEEYARHNGHADLLRERIDGVTGSF</sequence>
<protein>
    <submittedName>
        <fullName evidence="1">Uncharacterized protein DUF664</fullName>
    </submittedName>
</protein>